<sequence>MDGKREVVSHSKHQSAAAPGPQWPPETTGVSPASRSRKPSHDLTSPTHRACDHLLQFPLGFACPFVSCSENTAKVCNCLATASHTPPNTPSKSLPWNRL</sequence>
<proteinExistence type="predicted"/>
<evidence type="ECO:0000313" key="2">
    <source>
        <dbReference type="EMBL" id="CAK6446220.1"/>
    </source>
</evidence>
<name>A0ABP0A6T4_PIPNA</name>
<dbReference type="EMBL" id="OY882862">
    <property type="protein sequence ID" value="CAK6446220.1"/>
    <property type="molecule type" value="Genomic_DNA"/>
</dbReference>
<evidence type="ECO:0000256" key="1">
    <source>
        <dbReference type="SAM" id="MobiDB-lite"/>
    </source>
</evidence>
<evidence type="ECO:0000313" key="3">
    <source>
        <dbReference type="Proteomes" id="UP001314169"/>
    </source>
</evidence>
<protein>
    <submittedName>
        <fullName evidence="2">Uncharacterized protein</fullName>
    </submittedName>
</protein>
<gene>
    <name evidence="2" type="ORF">MPIPNATIZW_LOCUS14526</name>
</gene>
<accession>A0ABP0A6T4</accession>
<feature type="region of interest" description="Disordered" evidence="1">
    <location>
        <begin position="1"/>
        <end position="47"/>
    </location>
</feature>
<keyword evidence="3" id="KW-1185">Reference proteome</keyword>
<dbReference type="Proteomes" id="UP001314169">
    <property type="component" value="Chromosome 5"/>
</dbReference>
<reference evidence="2" key="1">
    <citation type="submission" date="2023-12" db="EMBL/GenBank/DDBJ databases">
        <authorList>
            <person name="Brown T."/>
        </authorList>
    </citation>
    <scope>NUCLEOTIDE SEQUENCE</scope>
</reference>
<organism evidence="2 3">
    <name type="scientific">Pipistrellus nathusii</name>
    <name type="common">Nathusius' pipistrelle</name>
    <dbReference type="NCBI Taxonomy" id="59473"/>
    <lineage>
        <taxon>Eukaryota</taxon>
        <taxon>Metazoa</taxon>
        <taxon>Chordata</taxon>
        <taxon>Craniata</taxon>
        <taxon>Vertebrata</taxon>
        <taxon>Euteleostomi</taxon>
        <taxon>Mammalia</taxon>
        <taxon>Eutheria</taxon>
        <taxon>Laurasiatheria</taxon>
        <taxon>Chiroptera</taxon>
        <taxon>Yangochiroptera</taxon>
        <taxon>Vespertilionidae</taxon>
        <taxon>Pipistrellus</taxon>
    </lineage>
</organism>